<evidence type="ECO:0000259" key="3">
    <source>
        <dbReference type="Pfam" id="PF00188"/>
    </source>
</evidence>
<sequence length="220" mass="22842">MWRTLGLFVFCASLGGCAATGALPSMSGFGGGLSDTEPPKTAMAAEPVATSTASSSGSSSGISGIWSNFSSAFNSGDAAAASKPPVGEQSDVLDPNEALRLVNDYRASQGLPSLSLEPHATEAAYILARNMAKTDRMSHVGPGGADVGKRLTLAGYRYRVAAENIGAGQASVAQIIDGWKHSPPHSRNLLLADAKHMGIAFEYKPDTKFKRFWALVVAAP</sequence>
<evidence type="ECO:0000313" key="5">
    <source>
        <dbReference type="Proteomes" id="UP000623250"/>
    </source>
</evidence>
<feature type="region of interest" description="Disordered" evidence="1">
    <location>
        <begin position="33"/>
        <end position="59"/>
    </location>
</feature>
<dbReference type="Proteomes" id="UP000623250">
    <property type="component" value="Unassembled WGS sequence"/>
</dbReference>
<evidence type="ECO:0000256" key="2">
    <source>
        <dbReference type="SAM" id="SignalP"/>
    </source>
</evidence>
<dbReference type="EMBL" id="JAEMUK010000082">
    <property type="protein sequence ID" value="MBJ7544904.1"/>
    <property type="molecule type" value="Genomic_DNA"/>
</dbReference>
<dbReference type="Gene3D" id="3.40.33.10">
    <property type="entry name" value="CAP"/>
    <property type="match status" value="1"/>
</dbReference>
<dbReference type="CDD" id="cd05379">
    <property type="entry name" value="CAP_bacterial"/>
    <property type="match status" value="1"/>
</dbReference>
<dbReference type="SUPFAM" id="SSF55797">
    <property type="entry name" value="PR-1-like"/>
    <property type="match status" value="1"/>
</dbReference>
<dbReference type="Pfam" id="PF00188">
    <property type="entry name" value="CAP"/>
    <property type="match status" value="1"/>
</dbReference>
<dbReference type="InterPro" id="IPR035940">
    <property type="entry name" value="CAP_sf"/>
</dbReference>
<evidence type="ECO:0000256" key="1">
    <source>
        <dbReference type="SAM" id="MobiDB-lite"/>
    </source>
</evidence>
<dbReference type="PANTHER" id="PTHR31157:SF1">
    <property type="entry name" value="SCP DOMAIN-CONTAINING PROTEIN"/>
    <property type="match status" value="1"/>
</dbReference>
<evidence type="ECO:0000313" key="4">
    <source>
        <dbReference type="EMBL" id="MBJ7544904.1"/>
    </source>
</evidence>
<feature type="chain" id="PRO_5034105849" evidence="2">
    <location>
        <begin position="19"/>
        <end position="220"/>
    </location>
</feature>
<organism evidence="4 5">
    <name type="scientific">Rhodomicrobium udaipurense</name>
    <dbReference type="NCBI Taxonomy" id="1202716"/>
    <lineage>
        <taxon>Bacteria</taxon>
        <taxon>Pseudomonadati</taxon>
        <taxon>Pseudomonadota</taxon>
        <taxon>Alphaproteobacteria</taxon>
        <taxon>Hyphomicrobiales</taxon>
        <taxon>Hyphomicrobiaceae</taxon>
        <taxon>Rhodomicrobium</taxon>
    </lineage>
</organism>
<dbReference type="PANTHER" id="PTHR31157">
    <property type="entry name" value="SCP DOMAIN-CONTAINING PROTEIN"/>
    <property type="match status" value="1"/>
</dbReference>
<accession>A0A8I1GHE0</accession>
<proteinExistence type="predicted"/>
<protein>
    <submittedName>
        <fullName evidence="4">CAP domain-containing protein</fullName>
    </submittedName>
</protein>
<name>A0A8I1GHE0_9HYPH</name>
<dbReference type="InterPro" id="IPR014044">
    <property type="entry name" value="CAP_dom"/>
</dbReference>
<reference evidence="4 5" key="1">
    <citation type="submission" date="2020-12" db="EMBL/GenBank/DDBJ databases">
        <title>Revised draft genomes of Rhodomicrobium vannielii ATCC 17100 and Rhodomicrobium udaipurense JA643.</title>
        <authorList>
            <person name="Conners E.M."/>
            <person name="Davenport E.J."/>
            <person name="Bose A."/>
        </authorList>
    </citation>
    <scope>NUCLEOTIDE SEQUENCE [LARGE SCALE GENOMIC DNA]</scope>
    <source>
        <strain evidence="4 5">JA643</strain>
    </source>
</reference>
<feature type="domain" description="SCP" evidence="3">
    <location>
        <begin position="99"/>
        <end position="213"/>
    </location>
</feature>
<keyword evidence="5" id="KW-1185">Reference proteome</keyword>
<dbReference type="RefSeq" id="WP_052037241.1">
    <property type="nucleotide sequence ID" value="NZ_JAEMUK010000082.1"/>
</dbReference>
<keyword evidence="2" id="KW-0732">Signal</keyword>
<dbReference type="AlphaFoldDB" id="A0A8I1GHE0"/>
<comment type="caution">
    <text evidence="4">The sequence shown here is derived from an EMBL/GenBank/DDBJ whole genome shotgun (WGS) entry which is preliminary data.</text>
</comment>
<dbReference type="PROSITE" id="PS51257">
    <property type="entry name" value="PROKAR_LIPOPROTEIN"/>
    <property type="match status" value="1"/>
</dbReference>
<feature type="signal peptide" evidence="2">
    <location>
        <begin position="1"/>
        <end position="18"/>
    </location>
</feature>
<gene>
    <name evidence="4" type="ORF">JDN41_15225</name>
</gene>